<protein>
    <submittedName>
        <fullName evidence="1">Uncharacterized protein</fullName>
    </submittedName>
</protein>
<accession>A0A3P5YM47</accession>
<name>A0A3P5YM47_BRACM</name>
<reference evidence="2" key="1">
    <citation type="submission" date="2018-11" db="EMBL/GenBank/DDBJ databases">
        <authorList>
            <consortium name="Genoscope - CEA"/>
            <person name="William W."/>
        </authorList>
    </citation>
    <scope>NUCLEOTIDE SEQUENCE</scope>
</reference>
<dbReference type="Proteomes" id="UP000694005">
    <property type="component" value="Chromosome A06"/>
</dbReference>
<dbReference type="EMBL" id="LS974622">
    <property type="protein sequence ID" value="CAG7872334.1"/>
    <property type="molecule type" value="Genomic_DNA"/>
</dbReference>
<evidence type="ECO:0000313" key="2">
    <source>
        <dbReference type="EMBL" id="VDC68189.1"/>
    </source>
</evidence>
<dbReference type="Gramene" id="A06p45740.2_BraZ1">
    <property type="protein sequence ID" value="A06p45740.2_BraZ1.CDS"/>
    <property type="gene ID" value="A06g45740.2_BraZ1"/>
</dbReference>
<sequence length="88" mass="9858">MSKRSTSFVPAEADMVRLKRMMDSPVSRSDSSSEPCEGSDCDLTSWRNKYSLPRFVTLRISTSEERTSSYITREIAVTKLSLTLASGE</sequence>
<gene>
    <name evidence="2" type="ORF">BRAA06T26729Z</name>
    <name evidence="1" type="ORF">BRAPAZ1V2_A06P45740.2</name>
</gene>
<organism evidence="2">
    <name type="scientific">Brassica campestris</name>
    <name type="common">Field mustard</name>
    <dbReference type="NCBI Taxonomy" id="3711"/>
    <lineage>
        <taxon>Eukaryota</taxon>
        <taxon>Viridiplantae</taxon>
        <taxon>Streptophyta</taxon>
        <taxon>Embryophyta</taxon>
        <taxon>Tracheophyta</taxon>
        <taxon>Spermatophyta</taxon>
        <taxon>Magnoliopsida</taxon>
        <taxon>eudicotyledons</taxon>
        <taxon>Gunneridae</taxon>
        <taxon>Pentapetalae</taxon>
        <taxon>rosids</taxon>
        <taxon>malvids</taxon>
        <taxon>Brassicales</taxon>
        <taxon>Brassicaceae</taxon>
        <taxon>Brassiceae</taxon>
        <taxon>Brassica</taxon>
    </lineage>
</organism>
<proteinExistence type="predicted"/>
<dbReference type="EMBL" id="LR031569">
    <property type="protein sequence ID" value="VDC68189.1"/>
    <property type="molecule type" value="Genomic_DNA"/>
</dbReference>
<dbReference type="AlphaFoldDB" id="A0A3P5YM47"/>
<evidence type="ECO:0000313" key="1">
    <source>
        <dbReference type="EMBL" id="CAG7872334.1"/>
    </source>
</evidence>